<dbReference type="Pfam" id="PF00528">
    <property type="entry name" value="BPD_transp_1"/>
    <property type="match status" value="1"/>
</dbReference>
<evidence type="ECO:0000256" key="3">
    <source>
        <dbReference type="ARBA" id="ARBA00022475"/>
    </source>
</evidence>
<evidence type="ECO:0000256" key="7">
    <source>
        <dbReference type="ARBA" id="ARBA00023136"/>
    </source>
</evidence>
<comment type="subcellular location">
    <subcellularLocation>
        <location evidence="1">Cell inner membrane</location>
        <topology evidence="1">Multi-pass membrane protein</topology>
    </subcellularLocation>
    <subcellularLocation>
        <location evidence="8">Cell membrane</location>
        <topology evidence="8">Multi-pass membrane protein</topology>
    </subcellularLocation>
</comment>
<feature type="domain" description="ABC transmembrane type-1" evidence="9">
    <location>
        <begin position="83"/>
        <end position="270"/>
    </location>
</feature>
<keyword evidence="7 8" id="KW-0472">Membrane</keyword>
<evidence type="ECO:0000256" key="4">
    <source>
        <dbReference type="ARBA" id="ARBA00022519"/>
    </source>
</evidence>
<protein>
    <recommendedName>
        <fullName evidence="9">ABC transmembrane type-1 domain-containing protein</fullName>
    </recommendedName>
</protein>
<gene>
    <name evidence="10" type="ORF">Pme01_48580</name>
</gene>
<dbReference type="GO" id="GO:0055085">
    <property type="term" value="P:transmembrane transport"/>
    <property type="evidence" value="ECO:0007669"/>
    <property type="project" value="InterPro"/>
</dbReference>
<evidence type="ECO:0000313" key="11">
    <source>
        <dbReference type="Proteomes" id="UP000599074"/>
    </source>
</evidence>
<dbReference type="EMBL" id="BOON01000049">
    <property type="protein sequence ID" value="GII25261.1"/>
    <property type="molecule type" value="Genomic_DNA"/>
</dbReference>
<keyword evidence="4" id="KW-0997">Cell inner membrane</keyword>
<sequence length="286" mass="31117">MAGLATGGLPPRRQGLMRRRARRQRAFRWVVVTVLGVFFLLPLLAMLEFTTRGAGGRLSFDTWRLLFDWGRLRATYPDLSVGITDSAGLVVLTVLLMLVLLVPTVIWVRLRLPRLRRVVEFICLLPLTIPAIVLVVGLAPVYAWVTYFLGGSSLTLTFAYTILVLPYAYRAIDAGLSSIDVRTLAEAARGLGAGWGTVMWRVVLPNIRSAVMSAAFLTVALVLGEFTIASLLNRSNLQVAINLLGKSSAGMSVAVSLAALVLAFVLLMLLSLVGGRRRGIPKENNS</sequence>
<name>A0A8J3TGP9_9ACTN</name>
<dbReference type="CDD" id="cd06261">
    <property type="entry name" value="TM_PBP2"/>
    <property type="match status" value="1"/>
</dbReference>
<dbReference type="PANTHER" id="PTHR43357:SF4">
    <property type="entry name" value="INNER MEMBRANE ABC TRANSPORTER PERMEASE PROTEIN YDCV"/>
    <property type="match status" value="1"/>
</dbReference>
<dbReference type="PROSITE" id="PS50928">
    <property type="entry name" value="ABC_TM1"/>
    <property type="match status" value="1"/>
</dbReference>
<comment type="similarity">
    <text evidence="8">Belongs to the binding-protein-dependent transport system permease family.</text>
</comment>
<feature type="transmembrane region" description="Helical" evidence="8">
    <location>
        <begin position="209"/>
        <end position="232"/>
    </location>
</feature>
<evidence type="ECO:0000259" key="9">
    <source>
        <dbReference type="PROSITE" id="PS50928"/>
    </source>
</evidence>
<feature type="transmembrane region" description="Helical" evidence="8">
    <location>
        <begin position="148"/>
        <end position="169"/>
    </location>
</feature>
<dbReference type="AlphaFoldDB" id="A0A8J3TGP9"/>
<keyword evidence="2 8" id="KW-0813">Transport</keyword>
<dbReference type="GO" id="GO:0005886">
    <property type="term" value="C:plasma membrane"/>
    <property type="evidence" value="ECO:0007669"/>
    <property type="project" value="UniProtKB-SubCell"/>
</dbReference>
<reference evidence="10" key="1">
    <citation type="submission" date="2021-01" db="EMBL/GenBank/DDBJ databases">
        <title>Whole genome shotgun sequence of Planosporangium mesophilum NBRC 109066.</title>
        <authorList>
            <person name="Komaki H."/>
            <person name="Tamura T."/>
        </authorList>
    </citation>
    <scope>NUCLEOTIDE SEQUENCE</scope>
    <source>
        <strain evidence="10">NBRC 109066</strain>
    </source>
</reference>
<evidence type="ECO:0000313" key="10">
    <source>
        <dbReference type="EMBL" id="GII25261.1"/>
    </source>
</evidence>
<keyword evidence="6 8" id="KW-1133">Transmembrane helix</keyword>
<evidence type="ECO:0000256" key="1">
    <source>
        <dbReference type="ARBA" id="ARBA00004429"/>
    </source>
</evidence>
<feature type="transmembrane region" description="Helical" evidence="8">
    <location>
        <begin position="252"/>
        <end position="273"/>
    </location>
</feature>
<proteinExistence type="inferred from homology"/>
<feature type="transmembrane region" description="Helical" evidence="8">
    <location>
        <begin position="122"/>
        <end position="142"/>
    </location>
</feature>
<dbReference type="Gene3D" id="1.10.3720.10">
    <property type="entry name" value="MetI-like"/>
    <property type="match status" value="1"/>
</dbReference>
<dbReference type="InterPro" id="IPR000515">
    <property type="entry name" value="MetI-like"/>
</dbReference>
<dbReference type="Proteomes" id="UP000599074">
    <property type="component" value="Unassembled WGS sequence"/>
</dbReference>
<feature type="transmembrane region" description="Helical" evidence="8">
    <location>
        <begin position="26"/>
        <end position="47"/>
    </location>
</feature>
<comment type="caution">
    <text evidence="10">The sequence shown here is derived from an EMBL/GenBank/DDBJ whole genome shotgun (WGS) entry which is preliminary data.</text>
</comment>
<dbReference type="InterPro" id="IPR035906">
    <property type="entry name" value="MetI-like_sf"/>
</dbReference>
<evidence type="ECO:0000256" key="8">
    <source>
        <dbReference type="RuleBase" id="RU363032"/>
    </source>
</evidence>
<evidence type="ECO:0000256" key="5">
    <source>
        <dbReference type="ARBA" id="ARBA00022692"/>
    </source>
</evidence>
<keyword evidence="3" id="KW-1003">Cell membrane</keyword>
<dbReference type="PANTHER" id="PTHR43357">
    <property type="entry name" value="INNER MEMBRANE ABC TRANSPORTER PERMEASE PROTEIN YDCV"/>
    <property type="match status" value="1"/>
</dbReference>
<accession>A0A8J3TGP9</accession>
<evidence type="ECO:0000256" key="2">
    <source>
        <dbReference type="ARBA" id="ARBA00022448"/>
    </source>
</evidence>
<organism evidence="10 11">
    <name type="scientific">Planosporangium mesophilum</name>
    <dbReference type="NCBI Taxonomy" id="689768"/>
    <lineage>
        <taxon>Bacteria</taxon>
        <taxon>Bacillati</taxon>
        <taxon>Actinomycetota</taxon>
        <taxon>Actinomycetes</taxon>
        <taxon>Micromonosporales</taxon>
        <taxon>Micromonosporaceae</taxon>
        <taxon>Planosporangium</taxon>
    </lineage>
</organism>
<evidence type="ECO:0000256" key="6">
    <source>
        <dbReference type="ARBA" id="ARBA00022989"/>
    </source>
</evidence>
<dbReference type="SUPFAM" id="SSF161098">
    <property type="entry name" value="MetI-like"/>
    <property type="match status" value="1"/>
</dbReference>
<dbReference type="RefSeq" id="WP_239088428.1">
    <property type="nucleotide sequence ID" value="NZ_BOON01000049.1"/>
</dbReference>
<feature type="transmembrane region" description="Helical" evidence="8">
    <location>
        <begin position="87"/>
        <end position="110"/>
    </location>
</feature>
<keyword evidence="11" id="KW-1185">Reference proteome</keyword>
<keyword evidence="5 8" id="KW-0812">Transmembrane</keyword>